<reference evidence="3" key="1">
    <citation type="journal article" date="2024" name="Int. J. Syst. Evol. Microbiol.">
        <title>Methylomarinovum tepidoasis sp. nov., a moderately thermophilic methanotroph of the family Methylothermaceae isolated from a deep-sea hydrothermal field.</title>
        <authorList>
            <person name="Hirayama H."/>
            <person name="Takaki Y."/>
            <person name="Abe M."/>
            <person name="Miyazaki M."/>
            <person name="Uematsu K."/>
            <person name="Matsui Y."/>
            <person name="Takai K."/>
        </authorList>
    </citation>
    <scope>NUCLEOTIDE SEQUENCE [LARGE SCALE GENOMIC DNA]</scope>
    <source>
        <strain evidence="3">IT-9</strain>
    </source>
</reference>
<keyword evidence="1" id="KW-0472">Membrane</keyword>
<dbReference type="RefSeq" id="WP_317704502.1">
    <property type="nucleotide sequence ID" value="NZ_AP024714.1"/>
</dbReference>
<evidence type="ECO:0000256" key="1">
    <source>
        <dbReference type="SAM" id="Phobius"/>
    </source>
</evidence>
<accession>A0AAU9BTX4</accession>
<feature type="transmembrane region" description="Helical" evidence="1">
    <location>
        <begin position="118"/>
        <end position="140"/>
    </location>
</feature>
<feature type="transmembrane region" description="Helical" evidence="1">
    <location>
        <begin position="90"/>
        <end position="112"/>
    </location>
</feature>
<dbReference type="AlphaFoldDB" id="A0AAU9BTX4"/>
<feature type="transmembrane region" description="Helical" evidence="1">
    <location>
        <begin position="43"/>
        <end position="69"/>
    </location>
</feature>
<dbReference type="KEGG" id="mcau:MIT9_P1675"/>
<proteinExistence type="predicted"/>
<protein>
    <recommendedName>
        <fullName evidence="4">DedA family protein</fullName>
    </recommendedName>
</protein>
<dbReference type="InterPro" id="IPR051311">
    <property type="entry name" value="DedA_domain"/>
</dbReference>
<sequence>MIESFPLLALFASAFVSATLAPGGSEALLAWWVLQTPEAALPLWFSATLGNTLGAMTTWWLGWMLARGWSPQRLLARKVPEAALVKVRRYGLPVLLLSWLPLIGDGLCLAAGWLRLPWLPGLILIAVGKGVRYAALVWWLG</sequence>
<dbReference type="PANTHER" id="PTHR42709:SF4">
    <property type="entry name" value="INNER MEMBRANE PROTEIN YQAA"/>
    <property type="match status" value="1"/>
</dbReference>
<dbReference type="Proteomes" id="UP001321825">
    <property type="component" value="Chromosome"/>
</dbReference>
<gene>
    <name evidence="2" type="ORF">MIT9_P1675</name>
</gene>
<keyword evidence="1" id="KW-1133">Transmembrane helix</keyword>
<keyword evidence="1" id="KW-0812">Transmembrane</keyword>
<name>A0AAU9BTX4_9GAMM</name>
<evidence type="ECO:0008006" key="4">
    <source>
        <dbReference type="Google" id="ProtNLM"/>
    </source>
</evidence>
<organism evidence="2 3">
    <name type="scientific">Methylomarinovum caldicuralii</name>
    <dbReference type="NCBI Taxonomy" id="438856"/>
    <lineage>
        <taxon>Bacteria</taxon>
        <taxon>Pseudomonadati</taxon>
        <taxon>Pseudomonadota</taxon>
        <taxon>Gammaproteobacteria</taxon>
        <taxon>Methylococcales</taxon>
        <taxon>Methylothermaceae</taxon>
        <taxon>Methylomarinovum</taxon>
    </lineage>
</organism>
<dbReference type="PANTHER" id="PTHR42709">
    <property type="entry name" value="ALKALINE PHOSPHATASE LIKE PROTEIN"/>
    <property type="match status" value="1"/>
</dbReference>
<keyword evidence="3" id="KW-1185">Reference proteome</keyword>
<dbReference type="EMBL" id="AP024714">
    <property type="protein sequence ID" value="BCX82091.1"/>
    <property type="molecule type" value="Genomic_DNA"/>
</dbReference>
<evidence type="ECO:0000313" key="3">
    <source>
        <dbReference type="Proteomes" id="UP001321825"/>
    </source>
</evidence>
<evidence type="ECO:0000313" key="2">
    <source>
        <dbReference type="EMBL" id="BCX82091.1"/>
    </source>
</evidence>